<dbReference type="GO" id="GO:0002758">
    <property type="term" value="P:innate immune response-activating signaling pathway"/>
    <property type="evidence" value="ECO:0007669"/>
    <property type="project" value="UniProtKB-ARBA"/>
</dbReference>
<keyword evidence="4" id="KW-0547">Nucleotide-binding</keyword>
<dbReference type="Gene3D" id="3.80.10.10">
    <property type="entry name" value="Ribonuclease Inhibitor"/>
    <property type="match status" value="3"/>
</dbReference>
<dbReference type="InterPro" id="IPR032675">
    <property type="entry name" value="LRR_dom_sf"/>
</dbReference>
<feature type="domain" description="Disease resistance N-terminal" evidence="8">
    <location>
        <begin position="10"/>
        <end position="104"/>
    </location>
</feature>
<comment type="caution">
    <text evidence="11">The sequence shown here is derived from an EMBL/GenBank/DDBJ whole genome shotgun (WGS) entry which is preliminary data.</text>
</comment>
<dbReference type="PRINTS" id="PR00364">
    <property type="entry name" value="DISEASERSIST"/>
</dbReference>
<keyword evidence="5" id="KW-0611">Plant defense</keyword>
<dbReference type="Pfam" id="PF23559">
    <property type="entry name" value="WHD_DRP"/>
    <property type="match status" value="1"/>
</dbReference>
<dbReference type="GO" id="GO:0009626">
    <property type="term" value="P:plant-type hypersensitive response"/>
    <property type="evidence" value="ECO:0007669"/>
    <property type="project" value="UniProtKB-ARBA"/>
</dbReference>
<organism evidence="11 12">
    <name type="scientific">Panicum virgatum</name>
    <name type="common">Blackwell switchgrass</name>
    <dbReference type="NCBI Taxonomy" id="38727"/>
    <lineage>
        <taxon>Eukaryota</taxon>
        <taxon>Viridiplantae</taxon>
        <taxon>Streptophyta</taxon>
        <taxon>Embryophyta</taxon>
        <taxon>Tracheophyta</taxon>
        <taxon>Spermatophyta</taxon>
        <taxon>Magnoliopsida</taxon>
        <taxon>Liliopsida</taxon>
        <taxon>Poales</taxon>
        <taxon>Poaceae</taxon>
        <taxon>PACMAD clade</taxon>
        <taxon>Panicoideae</taxon>
        <taxon>Panicodae</taxon>
        <taxon>Paniceae</taxon>
        <taxon>Panicinae</taxon>
        <taxon>Panicum</taxon>
        <taxon>Panicum sect. Hiantes</taxon>
    </lineage>
</organism>
<evidence type="ECO:0000259" key="7">
    <source>
        <dbReference type="Pfam" id="PF00931"/>
    </source>
</evidence>
<feature type="domain" description="NB-ARC" evidence="7">
    <location>
        <begin position="171"/>
        <end position="338"/>
    </location>
</feature>
<evidence type="ECO:0000256" key="5">
    <source>
        <dbReference type="ARBA" id="ARBA00022821"/>
    </source>
</evidence>
<dbReference type="PANTHER" id="PTHR36766">
    <property type="entry name" value="PLANT BROAD-SPECTRUM MILDEW RESISTANCE PROTEIN RPW8"/>
    <property type="match status" value="1"/>
</dbReference>
<dbReference type="AlphaFoldDB" id="A0A8T0RKP8"/>
<dbReference type="Gene3D" id="1.20.5.4130">
    <property type="match status" value="1"/>
</dbReference>
<dbReference type="InterPro" id="IPR041118">
    <property type="entry name" value="Rx_N"/>
</dbReference>
<dbReference type="InterPro" id="IPR042197">
    <property type="entry name" value="Apaf_helical"/>
</dbReference>
<dbReference type="SUPFAM" id="SSF52540">
    <property type="entry name" value="P-loop containing nucleoside triphosphate hydrolases"/>
    <property type="match status" value="1"/>
</dbReference>
<dbReference type="Pfam" id="PF18052">
    <property type="entry name" value="Rx_N"/>
    <property type="match status" value="1"/>
</dbReference>
<dbReference type="Gene3D" id="1.10.8.430">
    <property type="entry name" value="Helical domain of apoptotic protease-activating factors"/>
    <property type="match status" value="1"/>
</dbReference>
<dbReference type="GO" id="GO:0005524">
    <property type="term" value="F:ATP binding"/>
    <property type="evidence" value="ECO:0007669"/>
    <property type="project" value="UniProtKB-KW"/>
</dbReference>
<keyword evidence="12" id="KW-1185">Reference proteome</keyword>
<dbReference type="FunFam" id="3.40.50.300:FF:001091">
    <property type="entry name" value="Probable disease resistance protein At1g61300"/>
    <property type="match status" value="1"/>
</dbReference>
<evidence type="ECO:0000256" key="1">
    <source>
        <dbReference type="ARBA" id="ARBA00008894"/>
    </source>
</evidence>
<proteinExistence type="inferred from homology"/>
<dbReference type="PANTHER" id="PTHR36766:SF55">
    <property type="entry name" value="OS11G0492900 PROTEIN"/>
    <property type="match status" value="1"/>
</dbReference>
<dbReference type="FunFam" id="1.10.10.10:FF:000322">
    <property type="entry name" value="Probable disease resistance protein At1g63360"/>
    <property type="match status" value="1"/>
</dbReference>
<feature type="domain" description="R13L1/DRL21-like LRR repeat region" evidence="10">
    <location>
        <begin position="661"/>
        <end position="787"/>
    </location>
</feature>
<dbReference type="InterPro" id="IPR058922">
    <property type="entry name" value="WHD_DRP"/>
</dbReference>
<dbReference type="EMBL" id="CM029047">
    <property type="protein sequence ID" value="KAG2585487.1"/>
    <property type="molecule type" value="Genomic_DNA"/>
</dbReference>
<dbReference type="SUPFAM" id="SSF52058">
    <property type="entry name" value="L domain-like"/>
    <property type="match status" value="2"/>
</dbReference>
<dbReference type="GO" id="GO:0042742">
    <property type="term" value="P:defense response to bacterium"/>
    <property type="evidence" value="ECO:0007669"/>
    <property type="project" value="UniProtKB-ARBA"/>
</dbReference>
<dbReference type="InterPro" id="IPR027417">
    <property type="entry name" value="P-loop_NTPase"/>
</dbReference>
<evidence type="ECO:0000259" key="8">
    <source>
        <dbReference type="Pfam" id="PF18052"/>
    </source>
</evidence>
<evidence type="ECO:0000256" key="6">
    <source>
        <dbReference type="ARBA" id="ARBA00022840"/>
    </source>
</evidence>
<dbReference type="InterPro" id="IPR002182">
    <property type="entry name" value="NB-ARC"/>
</dbReference>
<sequence length="1080" mass="122098">MAGSLLLPWVEGLVGKAADALVQRVTSMWGVDNYRRKLEDQLVYVRSLLADAEEKAEAKTEAGRAVKAWMKKLKAAAYEADNVLDSFQYEALRDEAQPSKSASRKVLYFSRDRLMFHHKASRDLKNVLDKIEELVAEMNTFGLLERAEAPQALYRQTCLALDESLDIFGRDDDKEAVVKILLDQKDQKVVQVLPIIGMGGLGKTTLAKMVYNNHKVQKHFELKMWHCVSENFEATAVVRSIIELATNGRCDLPDNMELLRGKLHEAIGRKRFLLVLDDVWNEEPRKWEDDLKPLLCSSNGGSGSMIIVTSRSQQVASIMGTHPPYELACLSEDDSWKFKGVQERAEFVRVVNKCKGLPLALKTMGGLMSSKQQVLEWEAIAESSLGDTVRGKDEILSILKLSYQHLSPEMKQCFAFCAVFPKDYEMEKDMLIQLWIANNFIGEDGTMDLEQKAEFIFNDLVWRSFLQDIKLVKQALYGSKIESNGCKMHDLAKTVANECATAEELLQQKISIKDVRHLQMSNTDELKRINRLFKGTISLGTLLTLSTSDKDLTDLKPMTLRALRCHSDHPSIVHSRFVNTAHIRYLDLSGSHSIVKLPNSVCMMYNLQSLRLNNCYGLRKLTHIYLLGCHNLERMPPNLSQLHNLRTLTTFVVDTEDGFGIEELKELRHLGKRLELYNLEKVKTGSKANIHGKQNLSELLLYWNHKEIPRNGQVGNEEEVLESLVPHSGFNILEVHGYVGLGISRWMRDPHMFQCLRELRISNCPRCTDLPVVWLSSSLEHLSLSCMVSLTTLCKNIDDEAAGNSSSQFFPRLKKMTLDNLPNFEKWTEDSAGENNSFLMFPQLEELRIYDCFKLASLPQSPVLTNLTCISYSLKAFVSMSMPLGSWPSLASLNVGLLANIVIPLDDQQSQGQRSLDTLRSLEIKGDNGFVSIFSLSKLRLAPCDCFAFVEELAISSCYNIVHWPVEELRCMPRIRSLRIWHCTNLEGKGSSSEEILPLPQLERLWIASCGRFLEIPKLPASLEEMNISYAISLVALPSNLGNLPKLRKLGMWGCNGLRELPDGMVSLLLSDYRLVSVQA</sequence>
<protein>
    <submittedName>
        <fullName evidence="11">Uncharacterized protein</fullName>
    </submittedName>
</protein>
<evidence type="ECO:0000256" key="3">
    <source>
        <dbReference type="ARBA" id="ARBA00022737"/>
    </source>
</evidence>
<feature type="domain" description="Disease resistance protein winged helix" evidence="9">
    <location>
        <begin position="419"/>
        <end position="492"/>
    </location>
</feature>
<keyword evidence="6" id="KW-0067">ATP-binding</keyword>
<dbReference type="Gene3D" id="3.40.50.300">
    <property type="entry name" value="P-loop containing nucleotide triphosphate hydrolases"/>
    <property type="match status" value="1"/>
</dbReference>
<keyword evidence="3" id="KW-0677">Repeat</keyword>
<evidence type="ECO:0000259" key="10">
    <source>
        <dbReference type="Pfam" id="PF25019"/>
    </source>
</evidence>
<evidence type="ECO:0000259" key="9">
    <source>
        <dbReference type="Pfam" id="PF23559"/>
    </source>
</evidence>
<keyword evidence="2" id="KW-0433">Leucine-rich repeat</keyword>
<dbReference type="EMBL" id="CM029047">
    <property type="protein sequence ID" value="KAG2585488.1"/>
    <property type="molecule type" value="Genomic_DNA"/>
</dbReference>
<dbReference type="Gene3D" id="1.10.10.10">
    <property type="entry name" value="Winged helix-like DNA-binding domain superfamily/Winged helix DNA-binding domain"/>
    <property type="match status" value="1"/>
</dbReference>
<accession>A0A8T0RKP8</accession>
<dbReference type="Pfam" id="PF25019">
    <property type="entry name" value="LRR_R13L1-DRL21"/>
    <property type="match status" value="1"/>
</dbReference>
<name>A0A8T0RKP8_PANVG</name>
<dbReference type="Proteomes" id="UP000823388">
    <property type="component" value="Chromosome 6K"/>
</dbReference>
<reference evidence="11 12" key="1">
    <citation type="submission" date="2020-05" db="EMBL/GenBank/DDBJ databases">
        <title>WGS assembly of Panicum virgatum.</title>
        <authorList>
            <person name="Lovell J.T."/>
            <person name="Jenkins J."/>
            <person name="Shu S."/>
            <person name="Juenger T.E."/>
            <person name="Schmutz J."/>
        </authorList>
    </citation>
    <scope>NUCLEOTIDE SEQUENCE</scope>
    <source>
        <strain evidence="11">AP13</strain>
        <strain evidence="12">cv. AP13</strain>
    </source>
</reference>
<evidence type="ECO:0000256" key="2">
    <source>
        <dbReference type="ARBA" id="ARBA00022614"/>
    </source>
</evidence>
<dbReference type="GO" id="GO:0043531">
    <property type="term" value="F:ADP binding"/>
    <property type="evidence" value="ECO:0007669"/>
    <property type="project" value="InterPro"/>
</dbReference>
<dbReference type="InterPro" id="IPR036388">
    <property type="entry name" value="WH-like_DNA-bd_sf"/>
</dbReference>
<evidence type="ECO:0000313" key="11">
    <source>
        <dbReference type="EMBL" id="KAG2585488.1"/>
    </source>
</evidence>
<gene>
    <name evidence="11" type="ORF">PVAP13_6KG392980</name>
</gene>
<comment type="similarity">
    <text evidence="1">Belongs to the disease resistance NB-LRR family.</text>
</comment>
<evidence type="ECO:0000313" key="12">
    <source>
        <dbReference type="Proteomes" id="UP000823388"/>
    </source>
</evidence>
<dbReference type="InterPro" id="IPR056789">
    <property type="entry name" value="LRR_R13L1-DRL21"/>
</dbReference>
<dbReference type="Pfam" id="PF00931">
    <property type="entry name" value="NB-ARC"/>
    <property type="match status" value="1"/>
</dbReference>
<evidence type="ECO:0000256" key="4">
    <source>
        <dbReference type="ARBA" id="ARBA00022741"/>
    </source>
</evidence>